<evidence type="ECO:0000313" key="5">
    <source>
        <dbReference type="EMBL" id="HFC46985.1"/>
    </source>
</evidence>
<evidence type="ECO:0000256" key="1">
    <source>
        <dbReference type="ARBA" id="ARBA00006814"/>
    </source>
</evidence>
<name>A0A7V2SW15_9BACT</name>
<dbReference type="InterPro" id="IPR023430">
    <property type="entry name" value="Pept_HybD-like_dom_sf"/>
</dbReference>
<comment type="caution">
    <text evidence="5">The sequence shown here is derived from an EMBL/GenBank/DDBJ whole genome shotgun (WGS) entry which is preliminary data.</text>
</comment>
<evidence type="ECO:0000256" key="4">
    <source>
        <dbReference type="ARBA" id="ARBA00022801"/>
    </source>
</evidence>
<dbReference type="GO" id="GO:0004190">
    <property type="term" value="F:aspartic-type endopeptidase activity"/>
    <property type="evidence" value="ECO:0007669"/>
    <property type="project" value="UniProtKB-KW"/>
</dbReference>
<keyword evidence="4" id="KW-0378">Hydrolase</keyword>
<dbReference type="Pfam" id="PF01750">
    <property type="entry name" value="HycI"/>
    <property type="match status" value="1"/>
</dbReference>
<accession>A0A7V2SW15</accession>
<evidence type="ECO:0000256" key="2">
    <source>
        <dbReference type="ARBA" id="ARBA00022670"/>
    </source>
</evidence>
<dbReference type="CDD" id="cd06062">
    <property type="entry name" value="H2MP_MemB-H2up"/>
    <property type="match status" value="1"/>
</dbReference>
<dbReference type="EMBL" id="DRND01000300">
    <property type="protein sequence ID" value="HFC46985.1"/>
    <property type="molecule type" value="Genomic_DNA"/>
</dbReference>
<proteinExistence type="inferred from homology"/>
<dbReference type="NCBIfam" id="TIGR00072">
    <property type="entry name" value="hydrog_prot"/>
    <property type="match status" value="1"/>
</dbReference>
<dbReference type="PANTHER" id="PTHR30302">
    <property type="entry name" value="HYDROGENASE 1 MATURATION PROTEASE"/>
    <property type="match status" value="1"/>
</dbReference>
<dbReference type="AlphaFoldDB" id="A0A7V2SW15"/>
<organism evidence="5">
    <name type="scientific">Dissulfuribacter thermophilus</name>
    <dbReference type="NCBI Taxonomy" id="1156395"/>
    <lineage>
        <taxon>Bacteria</taxon>
        <taxon>Pseudomonadati</taxon>
        <taxon>Thermodesulfobacteriota</taxon>
        <taxon>Dissulfuribacteria</taxon>
        <taxon>Dissulfuribacterales</taxon>
        <taxon>Dissulfuribacteraceae</taxon>
        <taxon>Dissulfuribacter</taxon>
    </lineage>
</organism>
<dbReference type="Proteomes" id="UP000885797">
    <property type="component" value="Unassembled WGS sequence"/>
</dbReference>
<dbReference type="Gene3D" id="3.40.50.1450">
    <property type="entry name" value="HybD-like"/>
    <property type="match status" value="1"/>
</dbReference>
<dbReference type="SUPFAM" id="SSF53163">
    <property type="entry name" value="HybD-like"/>
    <property type="match status" value="1"/>
</dbReference>
<keyword evidence="2 5" id="KW-0645">Protease</keyword>
<evidence type="ECO:0000256" key="3">
    <source>
        <dbReference type="ARBA" id="ARBA00022750"/>
    </source>
</evidence>
<comment type="similarity">
    <text evidence="1">Belongs to the peptidase A31 family.</text>
</comment>
<keyword evidence="3" id="KW-0064">Aspartyl protease</keyword>
<gene>
    <name evidence="5" type="ORF">ENJ63_03800</name>
</gene>
<protein>
    <submittedName>
        <fullName evidence="5">Hydrogenase maturation protease</fullName>
    </submittedName>
</protein>
<dbReference type="GO" id="GO:0016485">
    <property type="term" value="P:protein processing"/>
    <property type="evidence" value="ECO:0007669"/>
    <property type="project" value="TreeGrafter"/>
</dbReference>
<dbReference type="PANTHER" id="PTHR30302:SF1">
    <property type="entry name" value="HYDROGENASE 2 MATURATION PROTEASE"/>
    <property type="match status" value="1"/>
</dbReference>
<dbReference type="InterPro" id="IPR000671">
    <property type="entry name" value="Peptidase_A31"/>
</dbReference>
<dbReference type="PRINTS" id="PR00446">
    <property type="entry name" value="HYDRGNUPTAKE"/>
</dbReference>
<reference evidence="5" key="1">
    <citation type="journal article" date="2020" name="mSystems">
        <title>Genome- and Community-Level Interaction Insights into Carbon Utilization and Element Cycling Functions of Hydrothermarchaeota in Hydrothermal Sediment.</title>
        <authorList>
            <person name="Zhou Z."/>
            <person name="Liu Y."/>
            <person name="Xu W."/>
            <person name="Pan J."/>
            <person name="Luo Z.H."/>
            <person name="Li M."/>
        </authorList>
    </citation>
    <scope>NUCLEOTIDE SEQUENCE [LARGE SCALE GENOMIC DNA]</scope>
    <source>
        <strain evidence="5">HyVt-503</strain>
    </source>
</reference>
<dbReference type="GO" id="GO:0008047">
    <property type="term" value="F:enzyme activator activity"/>
    <property type="evidence" value="ECO:0007669"/>
    <property type="project" value="InterPro"/>
</dbReference>
<sequence length="154" mass="16634">MGIDQGVLGVGNILLRDEGFGVFVVRYMEEKFKLPEGTRLLDGGTSGISLLDYVKGLNRLLIIDAIKEAGPPGTLVEFSSDEVELLAPSLRMSPHQVGILDLLSILRFEGSAPKEIDFLCVVPKELSTGLGLSEELKALVPVAAKKAYEWANHA</sequence>